<gene>
    <name evidence="8" type="primary">mmuM</name>
    <name evidence="8" type="ORF">LB941_08745</name>
</gene>
<evidence type="ECO:0000256" key="2">
    <source>
        <dbReference type="ARBA" id="ARBA00022679"/>
    </source>
</evidence>
<feature type="binding site" evidence="6">
    <location>
        <position position="289"/>
    </location>
    <ligand>
        <name>Zn(2+)</name>
        <dbReference type="ChEBI" id="CHEBI:29105"/>
    </ligand>
</feature>
<feature type="binding site" evidence="6">
    <location>
        <position position="288"/>
    </location>
    <ligand>
        <name>Zn(2+)</name>
        <dbReference type="ChEBI" id="CHEBI:29105"/>
    </ligand>
</feature>
<dbReference type="PANTHER" id="PTHR46015:SF1">
    <property type="entry name" value="HOMOCYSTEINE S-METHYLTRANSFERASE-LIKE ISOFORM 1"/>
    <property type="match status" value="1"/>
</dbReference>
<dbReference type="InterPro" id="IPR017226">
    <property type="entry name" value="BHMT-like"/>
</dbReference>
<accession>A0A9X2FKL9</accession>
<evidence type="ECO:0000256" key="6">
    <source>
        <dbReference type="PROSITE-ProRule" id="PRU00333"/>
    </source>
</evidence>
<dbReference type="EC" id="2.1.1.10" evidence="8"/>
<dbReference type="Gene3D" id="3.20.20.330">
    <property type="entry name" value="Homocysteine-binding-like domain"/>
    <property type="match status" value="1"/>
</dbReference>
<evidence type="ECO:0000256" key="1">
    <source>
        <dbReference type="ARBA" id="ARBA00022603"/>
    </source>
</evidence>
<dbReference type="InterPro" id="IPR003726">
    <property type="entry name" value="HCY_dom"/>
</dbReference>
<feature type="domain" description="Hcy-binding" evidence="7">
    <location>
        <begin position="1"/>
        <end position="303"/>
    </location>
</feature>
<comment type="caution">
    <text evidence="8">The sequence shown here is derived from an EMBL/GenBank/DDBJ whole genome shotgun (WGS) entry which is preliminary data.</text>
</comment>
<name>A0A9X2FKL9_9LACO</name>
<dbReference type="PANTHER" id="PTHR46015">
    <property type="entry name" value="ZGC:172121"/>
    <property type="match status" value="1"/>
</dbReference>
<dbReference type="GO" id="GO:0009086">
    <property type="term" value="P:methionine biosynthetic process"/>
    <property type="evidence" value="ECO:0007669"/>
    <property type="project" value="InterPro"/>
</dbReference>
<evidence type="ECO:0000256" key="5">
    <source>
        <dbReference type="PIRSR" id="PIRSR037505-2"/>
    </source>
</evidence>
<dbReference type="InterPro" id="IPR051486">
    <property type="entry name" value="Hcy_S-methyltransferase"/>
</dbReference>
<keyword evidence="2 6" id="KW-0808">Transferase</keyword>
<evidence type="ECO:0000256" key="4">
    <source>
        <dbReference type="ARBA" id="ARBA00022833"/>
    </source>
</evidence>
<dbReference type="GO" id="GO:0032259">
    <property type="term" value="P:methylation"/>
    <property type="evidence" value="ECO:0007669"/>
    <property type="project" value="UniProtKB-KW"/>
</dbReference>
<dbReference type="Proteomes" id="UP001139006">
    <property type="component" value="Unassembled WGS sequence"/>
</dbReference>
<dbReference type="AlphaFoldDB" id="A0A9X2FKL9"/>
<protein>
    <submittedName>
        <fullName evidence="8">Homocysteine S-methyltransferase</fullName>
        <ecNumber evidence="8">2.1.1.10</ecNumber>
    </submittedName>
</protein>
<dbReference type="Pfam" id="PF02574">
    <property type="entry name" value="S-methyl_trans"/>
    <property type="match status" value="1"/>
</dbReference>
<keyword evidence="4 5" id="KW-0862">Zinc</keyword>
<keyword evidence="9" id="KW-1185">Reference proteome</keyword>
<dbReference type="InterPro" id="IPR036589">
    <property type="entry name" value="HCY_dom_sf"/>
</dbReference>
<comment type="cofactor">
    <cofactor evidence="5">
        <name>Zn(2+)</name>
        <dbReference type="ChEBI" id="CHEBI:29105"/>
    </cofactor>
    <text evidence="5">Binds 1 zinc ion per subunit.</text>
</comment>
<reference evidence="8 9" key="1">
    <citation type="journal article" date="2023" name="Int. J. Syst. Evol. Microbiol.">
        <title>Ligilactobacillus ubinensis sp. nov., a novel species isolated from the wild ferment of a durian fruit (Durio zibethinus).</title>
        <authorList>
            <person name="Heng Y.C."/>
            <person name="Menon N."/>
            <person name="Chen B."/>
            <person name="Loo B.Z.L."/>
            <person name="Wong G.W.J."/>
            <person name="Lim A.C.H."/>
            <person name="Silvaraju S."/>
            <person name="Kittelmann S."/>
        </authorList>
    </citation>
    <scope>NUCLEOTIDE SEQUENCE [LARGE SCALE GENOMIC DNA]</scope>
    <source>
        <strain evidence="8 9">WILCCON 0076</strain>
    </source>
</reference>
<evidence type="ECO:0000313" key="9">
    <source>
        <dbReference type="Proteomes" id="UP001139006"/>
    </source>
</evidence>
<feature type="binding site" evidence="5 6">
    <location>
        <position position="223"/>
    </location>
    <ligand>
        <name>Zn(2+)</name>
        <dbReference type="ChEBI" id="CHEBI:29105"/>
    </ligand>
</feature>
<evidence type="ECO:0000259" key="7">
    <source>
        <dbReference type="PROSITE" id="PS50970"/>
    </source>
</evidence>
<dbReference type="PIRSF" id="PIRSF037505">
    <property type="entry name" value="Betaine_HMT"/>
    <property type="match status" value="1"/>
</dbReference>
<dbReference type="RefSeq" id="WP_253361254.1">
    <property type="nucleotide sequence ID" value="NZ_JAIULA010000017.1"/>
</dbReference>
<evidence type="ECO:0000256" key="3">
    <source>
        <dbReference type="ARBA" id="ARBA00022723"/>
    </source>
</evidence>
<organism evidence="8 9">
    <name type="scientific">Ligilactobacillus ubinensis</name>
    <dbReference type="NCBI Taxonomy" id="2876789"/>
    <lineage>
        <taxon>Bacteria</taxon>
        <taxon>Bacillati</taxon>
        <taxon>Bacillota</taxon>
        <taxon>Bacilli</taxon>
        <taxon>Lactobacillales</taxon>
        <taxon>Lactobacillaceae</taxon>
        <taxon>Ligilactobacillus</taxon>
    </lineage>
</organism>
<evidence type="ECO:0000313" key="8">
    <source>
        <dbReference type="EMBL" id="MCP0887422.1"/>
    </source>
</evidence>
<keyword evidence="3 5" id="KW-0479">Metal-binding</keyword>
<keyword evidence="1 6" id="KW-0489">Methyltransferase</keyword>
<dbReference type="EMBL" id="JAIULA010000017">
    <property type="protein sequence ID" value="MCP0887422.1"/>
    <property type="molecule type" value="Genomic_DNA"/>
</dbReference>
<dbReference type="GO" id="GO:0033528">
    <property type="term" value="P:S-methylmethionine cycle"/>
    <property type="evidence" value="ECO:0007669"/>
    <property type="project" value="TreeGrafter"/>
</dbReference>
<dbReference type="NCBIfam" id="NF007020">
    <property type="entry name" value="PRK09485.1"/>
    <property type="match status" value="1"/>
</dbReference>
<dbReference type="SUPFAM" id="SSF82282">
    <property type="entry name" value="Homocysteine S-methyltransferase"/>
    <property type="match status" value="1"/>
</dbReference>
<sequence>MNLENELKQHALTLDGSMSTALEALGVKTNTDLWTAAALVTNQADVYRVHYDYFKAGARVTITDTYQTNVAAFEKHGYSKQEARAIIRQAAEIAKKARDDFEEKTGIHNYIAGSIGPYGAYLANGSEYRGDYELSKAEFQEFHLPRLEELVAAGVDVLAIETQPKLSEVLALLDLFQTEFSNQKAYVSFSLKDAHTISDGTSLETAVKAIEKYSQVIAVGINCIDISLAQTAITVVARVTDKPIVVYPNSGAVYNPVTKTWQAPEKVPSFGQCAATWYAAGARLIGGCCTTVAKDIQEIADYLGSIEK</sequence>
<proteinExistence type="predicted"/>
<dbReference type="PROSITE" id="PS50970">
    <property type="entry name" value="HCY"/>
    <property type="match status" value="1"/>
</dbReference>
<dbReference type="GO" id="GO:0008270">
    <property type="term" value="F:zinc ion binding"/>
    <property type="evidence" value="ECO:0007669"/>
    <property type="project" value="InterPro"/>
</dbReference>
<dbReference type="GO" id="GO:0008898">
    <property type="term" value="F:S-adenosylmethionine-homocysteine S-methyltransferase activity"/>
    <property type="evidence" value="ECO:0007669"/>
    <property type="project" value="TreeGrafter"/>
</dbReference>